<dbReference type="AlphaFoldDB" id="H8H3X9"/>
<sequence>MLRLLTAGLGLGLILNSCGSGGTPPSVAILTPISEAAVTGTMDVQVTLDTQEAGTVTVYARARGGIDWERDRMASRYSRAQLAFFQLAPGPLASGRTAFTAGDGPTLRDSVNTVSRWRKRLKRIGSLQATVMTGRPSRLPVPQREQVRTPLREGAPQHGFPDQTRSTKRPRTCSDGSSTGGFLSRSCVRTERLPCIHKFTHTPGVGQGVSLEERHPKIQGLPQILREATRIRPRSSSPASSDGATAQARSVHTTP</sequence>
<dbReference type="EMBL" id="CP002197">
    <property type="protein sequence ID" value="AFD28226.1"/>
    <property type="molecule type" value="Genomic_DNA"/>
</dbReference>
<reference evidence="2 3" key="1">
    <citation type="journal article" date="2012" name="PLoS ONE">
        <title>Genome sequence and transcriptome analysis of the radioresistant bacterium Deinococcus gobiensis: insights into the extreme environmental adaptations.</title>
        <authorList>
            <person name="Yuan M."/>
            <person name="Chen M."/>
            <person name="Zhang W."/>
            <person name="Lu W."/>
            <person name="Wang J."/>
            <person name="Yang M."/>
            <person name="Zhao P."/>
            <person name="Tang R."/>
            <person name="Li X."/>
            <person name="Hao Y."/>
            <person name="Zhou Z."/>
            <person name="Zhan Y."/>
            <person name="Yu H."/>
            <person name="Teng C."/>
            <person name="Yan Y."/>
            <person name="Ping S."/>
            <person name="Wang Y."/>
            <person name="Lin M."/>
        </authorList>
    </citation>
    <scope>NUCLEOTIDE SEQUENCE [LARGE SCALE GENOMIC DNA]</scope>
    <source>
        <strain evidence="3">DSM 21396 / JCM 16679 / CGMCC 1.7299 / I-0</strain>
        <plasmid evidence="2">P6</plasmid>
    </source>
</reference>
<geneLocation type="plasmid" evidence="2 3">
    <name>P6</name>
</geneLocation>
<dbReference type="KEGG" id="dgo:DGo_PF0003"/>
<organism evidence="2 3">
    <name type="scientific">Deinococcus gobiensis (strain DSM 21396 / JCM 16679 / CGMCC 1.7299 / I-0)</name>
    <dbReference type="NCBI Taxonomy" id="745776"/>
    <lineage>
        <taxon>Bacteria</taxon>
        <taxon>Thermotogati</taxon>
        <taxon>Deinococcota</taxon>
        <taxon>Deinococci</taxon>
        <taxon>Deinococcales</taxon>
        <taxon>Deinococcaceae</taxon>
        <taxon>Deinococcus</taxon>
    </lineage>
</organism>
<feature type="region of interest" description="Disordered" evidence="1">
    <location>
        <begin position="136"/>
        <end position="181"/>
    </location>
</feature>
<keyword evidence="3" id="KW-1185">Reference proteome</keyword>
<gene>
    <name evidence="2" type="ordered locus">DGo_PF0003</name>
</gene>
<proteinExistence type="predicted"/>
<evidence type="ECO:0000313" key="3">
    <source>
        <dbReference type="Proteomes" id="UP000007575"/>
    </source>
</evidence>
<accession>H8H3X9</accession>
<protein>
    <submittedName>
        <fullName evidence="2">Uncharacterized protein</fullName>
    </submittedName>
</protein>
<evidence type="ECO:0000313" key="2">
    <source>
        <dbReference type="EMBL" id="AFD28226.1"/>
    </source>
</evidence>
<evidence type="ECO:0000256" key="1">
    <source>
        <dbReference type="SAM" id="MobiDB-lite"/>
    </source>
</evidence>
<name>H8H3X9_DEIGI</name>
<feature type="region of interest" description="Disordered" evidence="1">
    <location>
        <begin position="227"/>
        <end position="255"/>
    </location>
</feature>
<dbReference type="Proteomes" id="UP000007575">
    <property type="component" value="Plasmid P6"/>
</dbReference>
<dbReference type="HOGENOM" id="CLU_1088698_0_0_0"/>
<feature type="compositionally biased region" description="Polar residues" evidence="1">
    <location>
        <begin position="242"/>
        <end position="255"/>
    </location>
</feature>
<keyword evidence="2" id="KW-0614">Plasmid</keyword>